<comment type="subcellular location">
    <subcellularLocation>
        <location evidence="1">Nucleus</location>
        <location evidence="1">Nucleolus</location>
    </subcellularLocation>
</comment>
<keyword evidence="10" id="KW-0406">Ion transport</keyword>
<dbReference type="PANTHER" id="PTHR12581">
    <property type="entry name" value="HIV-1 REV BINDING PROTEIN 2, 3"/>
    <property type="match status" value="1"/>
</dbReference>
<comment type="similarity">
    <text evidence="3">Belongs to the KRR1 family.</text>
</comment>
<keyword evidence="9" id="KW-0694">RNA-binding</keyword>
<dbReference type="CDD" id="cd14785">
    <property type="entry name" value="V-ATPase_C"/>
    <property type="match status" value="1"/>
</dbReference>
<dbReference type="EMBL" id="KE747817">
    <property type="protein sequence ID" value="RMZ68854.1"/>
    <property type="molecule type" value="Genomic_DNA"/>
</dbReference>
<dbReference type="InterPro" id="IPR048548">
    <property type="entry name" value="KRR1-like_KH2"/>
</dbReference>
<dbReference type="SUPFAM" id="SSF118203">
    <property type="entry name" value="Vacuolar ATP synthase subunit C"/>
    <property type="match status" value="1"/>
</dbReference>
<dbReference type="SUPFAM" id="SSF54791">
    <property type="entry name" value="Eukaryotic type KH-domain (KH-domain type I)"/>
    <property type="match status" value="1"/>
</dbReference>
<comment type="function">
    <text evidence="13">Required for 40S ribosome biogenesis. Involved in nucleolar processing of pre-18S ribosomal RNA and ribosome assembly. Essential for vegetative growth.</text>
</comment>
<dbReference type="Gene3D" id="3.30.70.1180">
    <property type="entry name" value="Vacuolar atp synthase subunit c, domain 1"/>
    <property type="match status" value="1"/>
</dbReference>
<evidence type="ECO:0000256" key="14">
    <source>
        <dbReference type="ARBA" id="ARBA00025908"/>
    </source>
</evidence>
<dbReference type="Gene3D" id="3.30.1370.10">
    <property type="entry name" value="K Homology domain, type 1"/>
    <property type="match status" value="2"/>
</dbReference>
<evidence type="ECO:0000256" key="10">
    <source>
        <dbReference type="ARBA" id="ARBA00023065"/>
    </source>
</evidence>
<evidence type="ECO:0000256" key="16">
    <source>
        <dbReference type="ARBA" id="ARBA00032993"/>
    </source>
</evidence>
<dbReference type="PANTHER" id="PTHR12581:SF0">
    <property type="entry name" value="KRR1 SMALL SUBUNIT PROCESSOME COMPONENT HOMOLOG"/>
    <property type="match status" value="1"/>
</dbReference>
<keyword evidence="8" id="KW-0375">Hydrogen ion transport</keyword>
<organism evidence="20 21">
    <name type="scientific">Pyrenophora seminiperda CCB06</name>
    <dbReference type="NCBI Taxonomy" id="1302712"/>
    <lineage>
        <taxon>Eukaryota</taxon>
        <taxon>Fungi</taxon>
        <taxon>Dikarya</taxon>
        <taxon>Ascomycota</taxon>
        <taxon>Pezizomycotina</taxon>
        <taxon>Dothideomycetes</taxon>
        <taxon>Pleosporomycetidae</taxon>
        <taxon>Pleosporales</taxon>
        <taxon>Pleosporineae</taxon>
        <taxon>Pleosporaceae</taxon>
        <taxon>Pyrenophora</taxon>
    </lineage>
</organism>
<dbReference type="CDD" id="cd22393">
    <property type="entry name" value="KH-I_KRR1_rpt1"/>
    <property type="match status" value="1"/>
</dbReference>
<dbReference type="FunFam" id="3.30.1370.10:FF:000011">
    <property type="entry name" value="KRR1 small subunit processome component"/>
    <property type="match status" value="1"/>
</dbReference>
<dbReference type="Proteomes" id="UP000265663">
    <property type="component" value="Unassembled WGS sequence"/>
</dbReference>
<comment type="function">
    <text evidence="17">Subunit of the V1 complex of vacuolar(H+)-ATPase (V-ATPase), a multisubunit enzyme composed of a peripheral complex (V1) that hydrolyzes ATP and a membrane integral complex (V0) that translocates protons. V-ATPase is responsible for acidifying and maintaining the pH of intracellular compartments. Subunit C is necessary for the assembly of the catalytic sector of the enzyme and is likely to have a specific function in its catalytic activity. Reversibly leaves the enzyme after glucose depletion, causing the catalytic subcomplex V1 to detach from the V0 section.</text>
</comment>
<dbReference type="Gene3D" id="3.30.70.100">
    <property type="match status" value="1"/>
</dbReference>
<protein>
    <recommendedName>
        <fullName evidence="4">KRR1 small subunit processome component</fullName>
    </recommendedName>
    <alternativeName>
        <fullName evidence="16">KRR-R motif-containing protein 1</fullName>
    </alternativeName>
    <alternativeName>
        <fullName evidence="15">Ribosomal RNA assembly protein KRR1</fullName>
    </alternativeName>
</protein>
<feature type="compositionally biased region" description="Basic and acidic residues" evidence="18">
    <location>
        <begin position="671"/>
        <end position="697"/>
    </location>
</feature>
<evidence type="ECO:0000313" key="20">
    <source>
        <dbReference type="EMBL" id="RMZ68854.1"/>
    </source>
</evidence>
<dbReference type="GO" id="GO:0006364">
    <property type="term" value="P:rRNA processing"/>
    <property type="evidence" value="ECO:0007669"/>
    <property type="project" value="UniProtKB-KW"/>
</dbReference>
<dbReference type="FunFam" id="3.30.70.100:FF:000002">
    <property type="entry name" value="V-type proton ATPase subunit C"/>
    <property type="match status" value="1"/>
</dbReference>
<evidence type="ECO:0000256" key="5">
    <source>
        <dbReference type="ARBA" id="ARBA00022448"/>
    </source>
</evidence>
<dbReference type="InterPro" id="IPR048550">
    <property type="entry name" value="KRR1-like_KH1_euk"/>
</dbReference>
<accession>A0A3M7M387</accession>
<reference evidence="20 21" key="1">
    <citation type="journal article" date="2014" name="PLoS ONE">
        <title>De novo Genome Assembly of the Fungal Plant Pathogen Pyrenophora semeniperda.</title>
        <authorList>
            <person name="Soliai M.M."/>
            <person name="Meyer S.E."/>
            <person name="Udall J.A."/>
            <person name="Elzinga D.E."/>
            <person name="Hermansen R.A."/>
            <person name="Bodily P.M."/>
            <person name="Hart A.A."/>
            <person name="Coleman C.E."/>
        </authorList>
    </citation>
    <scope>NUCLEOTIDE SEQUENCE [LARGE SCALE GENOMIC DNA]</scope>
    <source>
        <strain evidence="20 21">CCB06</strain>
        <tissue evidence="20">Mycelium</tissue>
    </source>
</reference>
<evidence type="ECO:0000256" key="9">
    <source>
        <dbReference type="ARBA" id="ARBA00022884"/>
    </source>
</evidence>
<evidence type="ECO:0000256" key="12">
    <source>
        <dbReference type="ARBA" id="ARBA00023274"/>
    </source>
</evidence>
<evidence type="ECO:0000256" key="3">
    <source>
        <dbReference type="ARBA" id="ARBA00009344"/>
    </source>
</evidence>
<dbReference type="Pfam" id="PF21800">
    <property type="entry name" value="KH_KRR1_2nd"/>
    <property type="match status" value="1"/>
</dbReference>
<evidence type="ECO:0000256" key="8">
    <source>
        <dbReference type="ARBA" id="ARBA00022781"/>
    </source>
</evidence>
<dbReference type="InterPro" id="IPR036612">
    <property type="entry name" value="KH_dom_type_1_sf"/>
</dbReference>
<evidence type="ECO:0000256" key="15">
    <source>
        <dbReference type="ARBA" id="ARBA00032023"/>
    </source>
</evidence>
<evidence type="ECO:0000313" key="21">
    <source>
        <dbReference type="Proteomes" id="UP000265663"/>
    </source>
</evidence>
<dbReference type="GO" id="GO:0032040">
    <property type="term" value="C:small-subunit processome"/>
    <property type="evidence" value="ECO:0007669"/>
    <property type="project" value="TreeGrafter"/>
</dbReference>
<dbReference type="GO" id="GO:0033180">
    <property type="term" value="C:proton-transporting V-type ATPase, V1 domain"/>
    <property type="evidence" value="ECO:0007669"/>
    <property type="project" value="InterPro"/>
</dbReference>
<comment type="subunit">
    <text evidence="14">Component of the ribosomal small subunit (SSU) processome composed of at least 40 protein subunits and snoRNA U3. Interacts with snoRNA U3. Interacts with MPP10, KRI1 and with ribosomal proteins RPS1A, RPS4A, RPS4B, RPS8A, RPS8B, RPS11A, RPS11B, RPS13, RPS24, RPS25, RPL4A, RPL7B, RPL8, RPL23, RPL25 and RPL28.</text>
</comment>
<feature type="region of interest" description="Disordered" evidence="18">
    <location>
        <begin position="671"/>
        <end position="705"/>
    </location>
</feature>
<dbReference type="SMART" id="SM00322">
    <property type="entry name" value="KH"/>
    <property type="match status" value="1"/>
</dbReference>
<dbReference type="Pfam" id="PF03223">
    <property type="entry name" value="V-ATPase_C"/>
    <property type="match status" value="1"/>
</dbReference>
<dbReference type="InterPro" id="IPR036132">
    <property type="entry name" value="Vac_ATP_synth_c_sf"/>
</dbReference>
<evidence type="ECO:0000256" key="2">
    <source>
        <dbReference type="ARBA" id="ARBA00006138"/>
    </source>
</evidence>
<evidence type="ECO:0000256" key="13">
    <source>
        <dbReference type="ARBA" id="ARBA00024668"/>
    </source>
</evidence>
<evidence type="ECO:0000256" key="4">
    <source>
        <dbReference type="ARBA" id="ARBA00017405"/>
    </source>
</evidence>
<sequence>MSKGSKYLLVSLPTSISPSNHADDALTALRSTVTNDVGTTSPFAIPNFKIGTLDALVQQADDLSKLSNACEGVVGKVGESLRQILDGDEGKIQQQKTINDKPVDQYLRNFQWNKVKYRADKPIADLIDALQKEIQGIDNDVKSKFSQYNQTKGALAAAERKRTGNLSTKSLVNVVNPKALIRDSEYLDTHLIAVPNTVVKDFYQQYEELCPMVVPRSANKLAEDDEFTLFAVTTFKKHSTEFVHKCREKRWTPRDYQYKEGGKEEEAKEADQLAKDERKLWGEALRLGRTGYSESAMIWIHALALRVFVETVLRYGLPLDFVCGIVQTTAKQAKTAKSNLDSAYSYLGGNAFGRDSKGRIKKDDATMSNDMQQAGHMGDQEYTAYVYYEFEVLMPSTHNVEKPWDTDDIDKWKIEPFKPEDNTAGAFTDESRFSTLFPKYREQYLKGSWKFITQALQKQGIGCELNLVEGSMTVWTTQKTWDPAAILNARDLIKLLARSVPAPQAVKILDDEVAMDIIKIRNLVGNKERFVKRRQRILGPNGSTLKALELLTECYLLVQGNTVAAMGPYKGLKQVRRIVEDTMHNIHPIYAIKELMIKKELAKDPELVNESWDRFLPNFKKRSLSKRRVPHKVNDKFKKTYTPFPPPQEKSKVDLQIESGEYFLGKHAKERKVQEEREEKMKDKMDAKRRERMQEYSRRRRKRRITAKRERDMATRESVLVQSIKEGLWARHQVYTSPLYTLELQTSIDGLQEFAYCTPTKLPNVRNHEEEKDIDTYSPWTHTPICTPTLQTIDSILCIYTDATFSNGRGISIFTTPSLAKKFASLPAFTSNQSHMINTPSNTYTTTSMLGKGLGMLASRNLVFGDMVTAYTPVFMAYLEVELSTLDREKWWRRAVEQLPEASKETFLDLATVYGDERVKVQDVVKSNTFRVEVGGIGHLAIWPETSRANHACAPKYVFLLYLLSPFVRFFVQFMERERESLGELE</sequence>
<dbReference type="InterPro" id="IPR048549">
    <property type="entry name" value="KRR1-like_KH2_euk"/>
</dbReference>
<evidence type="ECO:0000256" key="6">
    <source>
        <dbReference type="ARBA" id="ARBA00022517"/>
    </source>
</evidence>
<gene>
    <name evidence="20" type="ORF">GMOD_00002735</name>
</gene>
<dbReference type="GO" id="GO:0003723">
    <property type="term" value="F:RNA binding"/>
    <property type="evidence" value="ECO:0007669"/>
    <property type="project" value="UniProtKB-KW"/>
</dbReference>
<dbReference type="InterPro" id="IPR024166">
    <property type="entry name" value="rRNA_assembly_KRR1"/>
</dbReference>
<keyword evidence="5" id="KW-0813">Transport</keyword>
<name>A0A3M7M387_9PLEO</name>
<dbReference type="InterPro" id="IPR004087">
    <property type="entry name" value="KH_dom"/>
</dbReference>
<evidence type="ECO:0000259" key="19">
    <source>
        <dbReference type="SMART" id="SM00322"/>
    </source>
</evidence>
<dbReference type="AlphaFoldDB" id="A0A3M7M387"/>
<dbReference type="Gene3D" id="1.20.1460.10">
    <property type="entry name" value="subunit c (vma5p) of the yeast v-atpase, domain 2"/>
    <property type="match status" value="1"/>
</dbReference>
<dbReference type="OrthoDB" id="6605928at2759"/>
<dbReference type="Pfam" id="PF17903">
    <property type="entry name" value="KH_KRR1_1st"/>
    <property type="match status" value="1"/>
</dbReference>
<keyword evidence="21" id="KW-1185">Reference proteome</keyword>
<evidence type="ECO:0000256" key="11">
    <source>
        <dbReference type="ARBA" id="ARBA00023242"/>
    </source>
</evidence>
<dbReference type="InterPro" id="IPR004907">
    <property type="entry name" value="ATPase_V1-cplx_csu"/>
</dbReference>
<dbReference type="FunFam" id="3.30.1370.10:FF:000014">
    <property type="entry name" value="KRR1 small subunit processome component"/>
    <property type="match status" value="1"/>
</dbReference>
<keyword evidence="7" id="KW-0698">rRNA processing</keyword>
<comment type="similarity">
    <text evidence="2">Belongs to the V-ATPase C subunit family.</text>
</comment>
<evidence type="ECO:0000256" key="7">
    <source>
        <dbReference type="ARBA" id="ARBA00022552"/>
    </source>
</evidence>
<keyword evidence="12" id="KW-0687">Ribonucleoprotein</keyword>
<evidence type="ECO:0000256" key="1">
    <source>
        <dbReference type="ARBA" id="ARBA00004604"/>
    </source>
</evidence>
<dbReference type="GO" id="GO:0046961">
    <property type="term" value="F:proton-transporting ATPase activity, rotational mechanism"/>
    <property type="evidence" value="ECO:0007669"/>
    <property type="project" value="InterPro"/>
</dbReference>
<evidence type="ECO:0000256" key="18">
    <source>
        <dbReference type="SAM" id="MobiDB-lite"/>
    </source>
</evidence>
<dbReference type="CDD" id="cd22394">
    <property type="entry name" value="KH-I_KRR1_rpt2"/>
    <property type="match status" value="1"/>
</dbReference>
<feature type="domain" description="K Homology" evidence="19">
    <location>
        <begin position="512"/>
        <end position="584"/>
    </location>
</feature>
<dbReference type="InterPro" id="IPR041174">
    <property type="entry name" value="KRR1-like_KH1"/>
</dbReference>
<proteinExistence type="inferred from homology"/>
<keyword evidence="11" id="KW-0539">Nucleus</keyword>
<evidence type="ECO:0000256" key="17">
    <source>
        <dbReference type="ARBA" id="ARBA00053565"/>
    </source>
</evidence>
<keyword evidence="6" id="KW-0690">Ribosome biogenesis</keyword>